<name>G8ZWD9_TORDE</name>
<dbReference type="InterPro" id="IPR035979">
    <property type="entry name" value="RBD_domain_sf"/>
</dbReference>
<dbReference type="GO" id="GO:0000463">
    <property type="term" value="P:maturation of LSU-rRNA from tricistronic rRNA transcript (SSU-rRNA, 5.8S rRNA, LSU-rRNA)"/>
    <property type="evidence" value="ECO:0007669"/>
    <property type="project" value="EnsemblFungi"/>
</dbReference>
<evidence type="ECO:0000256" key="1">
    <source>
        <dbReference type="ARBA" id="ARBA00004604"/>
    </source>
</evidence>
<dbReference type="PROSITE" id="PS50102">
    <property type="entry name" value="RRM"/>
    <property type="match status" value="1"/>
</dbReference>
<dbReference type="HOGENOM" id="CLU_025741_2_0_1"/>
<dbReference type="PANTHER" id="PTHR46754">
    <property type="entry name" value="MKI67 FHA DOMAIN-INTERACTING NUCLEOLAR PHOSPHOPROTEIN"/>
    <property type="match status" value="1"/>
</dbReference>
<evidence type="ECO:0000256" key="3">
    <source>
        <dbReference type="ARBA" id="ARBA00023242"/>
    </source>
</evidence>
<feature type="compositionally biased region" description="Basic and acidic residues" evidence="5">
    <location>
        <begin position="9"/>
        <end position="23"/>
    </location>
</feature>
<accession>G8ZWD9</accession>
<dbReference type="GeneID" id="11501314"/>
<keyword evidence="2 4" id="KW-0694">RNA-binding</keyword>
<keyword evidence="3" id="KW-0539">Nucleus</keyword>
<dbReference type="InParanoid" id="G8ZWD9"/>
<sequence length="212" mass="24431">MAKKVTKTAVEEPKKDVEEKVETIEEDVVDVASSQDSEESDEDDIEGFSDEDESSTTHKIKKLGPKKRNQKEAKAEKTNELSGIIYVSRLPHGFHERELSKYFSQFGDLKEVRLARNKKNGNSRHYGFIEFANKDDAKVAHETMNNYLIMGHLLQVRVLPKGAKIDKLYKYKKRAFQEAPVKKTSDELKEKAKAKHDERMQQLQKAGIEFSW</sequence>
<dbReference type="KEGG" id="tdl:TDEL_0F01220"/>
<evidence type="ECO:0000256" key="5">
    <source>
        <dbReference type="SAM" id="MobiDB-lite"/>
    </source>
</evidence>
<dbReference type="SMART" id="SM00360">
    <property type="entry name" value="RRM"/>
    <property type="match status" value="1"/>
</dbReference>
<dbReference type="AlphaFoldDB" id="G8ZWD9"/>
<keyword evidence="8" id="KW-1185">Reference proteome</keyword>
<dbReference type="InterPro" id="IPR000504">
    <property type="entry name" value="RRM_dom"/>
</dbReference>
<gene>
    <name evidence="7" type="primary">TDEL0F01220</name>
    <name evidence="7" type="ORF">TDEL_0F01220</name>
</gene>
<dbReference type="SUPFAM" id="SSF54928">
    <property type="entry name" value="RNA-binding domain, RBD"/>
    <property type="match status" value="1"/>
</dbReference>
<dbReference type="Pfam" id="PF00076">
    <property type="entry name" value="RRM_1"/>
    <property type="match status" value="1"/>
</dbReference>
<dbReference type="GO" id="GO:0043023">
    <property type="term" value="F:ribosomal large subunit binding"/>
    <property type="evidence" value="ECO:0007669"/>
    <property type="project" value="EnsemblFungi"/>
</dbReference>
<comment type="subcellular location">
    <subcellularLocation>
        <location evidence="1">Nucleus</location>
        <location evidence="1">Nucleolus</location>
    </subcellularLocation>
</comment>
<dbReference type="InterPro" id="IPR012677">
    <property type="entry name" value="Nucleotide-bd_a/b_plait_sf"/>
</dbReference>
<evidence type="ECO:0000256" key="4">
    <source>
        <dbReference type="PROSITE-ProRule" id="PRU00176"/>
    </source>
</evidence>
<dbReference type="RefSeq" id="XP_003682144.1">
    <property type="nucleotide sequence ID" value="XM_003682096.1"/>
</dbReference>
<dbReference type="Gene3D" id="3.30.70.330">
    <property type="match status" value="1"/>
</dbReference>
<dbReference type="GO" id="GO:0005730">
    <property type="term" value="C:nucleolus"/>
    <property type="evidence" value="ECO:0007669"/>
    <property type="project" value="UniProtKB-SubCell"/>
</dbReference>
<dbReference type="Proteomes" id="UP000005627">
    <property type="component" value="Chromosome 6"/>
</dbReference>
<dbReference type="GO" id="GO:0030687">
    <property type="term" value="C:preribosome, large subunit precursor"/>
    <property type="evidence" value="ECO:0007669"/>
    <property type="project" value="EnsemblFungi"/>
</dbReference>
<organism evidence="7 8">
    <name type="scientific">Torulaspora delbrueckii</name>
    <name type="common">Yeast</name>
    <name type="synonym">Candida colliculosa</name>
    <dbReference type="NCBI Taxonomy" id="4950"/>
    <lineage>
        <taxon>Eukaryota</taxon>
        <taxon>Fungi</taxon>
        <taxon>Dikarya</taxon>
        <taxon>Ascomycota</taxon>
        <taxon>Saccharomycotina</taxon>
        <taxon>Saccharomycetes</taxon>
        <taxon>Saccharomycetales</taxon>
        <taxon>Saccharomycetaceae</taxon>
        <taxon>Torulaspora</taxon>
    </lineage>
</organism>
<feature type="compositionally biased region" description="Basic residues" evidence="5">
    <location>
        <begin position="58"/>
        <end position="69"/>
    </location>
</feature>
<feature type="domain" description="RRM" evidence="6">
    <location>
        <begin position="83"/>
        <end position="161"/>
    </location>
</feature>
<proteinExistence type="predicted"/>
<feature type="region of interest" description="Disordered" evidence="5">
    <location>
        <begin position="1"/>
        <end position="75"/>
    </location>
</feature>
<dbReference type="GO" id="GO:0019843">
    <property type="term" value="F:rRNA binding"/>
    <property type="evidence" value="ECO:0007669"/>
    <property type="project" value="EnsemblFungi"/>
</dbReference>
<dbReference type="EMBL" id="HE616747">
    <property type="protein sequence ID" value="CCE92933.1"/>
    <property type="molecule type" value="Genomic_DNA"/>
</dbReference>
<dbReference type="FunCoup" id="G8ZWD9">
    <property type="interactions" value="940"/>
</dbReference>
<evidence type="ECO:0000313" key="7">
    <source>
        <dbReference type="EMBL" id="CCE92933.1"/>
    </source>
</evidence>
<dbReference type="STRING" id="1076872.G8ZWD9"/>
<evidence type="ECO:0000256" key="2">
    <source>
        <dbReference type="ARBA" id="ARBA00022884"/>
    </source>
</evidence>
<protein>
    <recommendedName>
        <fullName evidence="6">RRM domain-containing protein</fullName>
    </recommendedName>
</protein>
<evidence type="ECO:0000313" key="8">
    <source>
        <dbReference type="Proteomes" id="UP000005627"/>
    </source>
</evidence>
<reference evidence="7 8" key="1">
    <citation type="journal article" date="2011" name="Proc. Natl. Acad. Sci. U.S.A.">
        <title>Evolutionary erosion of yeast sex chromosomes by mating-type switching accidents.</title>
        <authorList>
            <person name="Gordon J.L."/>
            <person name="Armisen D."/>
            <person name="Proux-Wera E."/>
            <person name="Oheigeartaigh S.S."/>
            <person name="Byrne K.P."/>
            <person name="Wolfe K.H."/>
        </authorList>
    </citation>
    <scope>NUCLEOTIDE SEQUENCE [LARGE SCALE GENOMIC DNA]</scope>
    <source>
        <strain evidence="8">ATCC 10662 / CBS 1146 / NBRC 0425 / NCYC 2629 / NRRL Y-866</strain>
    </source>
</reference>
<dbReference type="eggNOG" id="KOG4208">
    <property type="taxonomic scope" value="Eukaryota"/>
</dbReference>
<feature type="compositionally biased region" description="Acidic residues" evidence="5">
    <location>
        <begin position="36"/>
        <end position="54"/>
    </location>
</feature>
<evidence type="ECO:0000259" key="6">
    <source>
        <dbReference type="PROSITE" id="PS50102"/>
    </source>
</evidence>
<dbReference type="OrthoDB" id="21467at2759"/>